<dbReference type="GO" id="GO:0001228">
    <property type="term" value="F:DNA-binding transcription activator activity, RNA polymerase II-specific"/>
    <property type="evidence" value="ECO:0007669"/>
    <property type="project" value="TreeGrafter"/>
</dbReference>
<dbReference type="GO" id="GO:0000122">
    <property type="term" value="P:negative regulation of transcription by RNA polymerase II"/>
    <property type="evidence" value="ECO:0007669"/>
    <property type="project" value="TreeGrafter"/>
</dbReference>
<keyword evidence="2 4" id="KW-0238">DNA-binding</keyword>
<evidence type="ECO:0000256" key="3">
    <source>
        <dbReference type="ARBA" id="ARBA00023242"/>
    </source>
</evidence>
<feature type="compositionally biased region" description="Low complexity" evidence="5">
    <location>
        <begin position="75"/>
        <end position="93"/>
    </location>
</feature>
<reference evidence="7 8" key="1">
    <citation type="submission" date="2024-02" db="EMBL/GenBank/DDBJ databases">
        <title>Chromosome-scale genome assembly of the rough periwinkle Littorina saxatilis.</title>
        <authorList>
            <person name="De Jode A."/>
            <person name="Faria R."/>
            <person name="Formenti G."/>
            <person name="Sims Y."/>
            <person name="Smith T.P."/>
            <person name="Tracey A."/>
            <person name="Wood J.M.D."/>
            <person name="Zagrodzka Z.B."/>
            <person name="Johannesson K."/>
            <person name="Butlin R.K."/>
            <person name="Leder E.H."/>
        </authorList>
    </citation>
    <scope>NUCLEOTIDE SEQUENCE [LARGE SCALE GENOMIC DNA]</scope>
    <source>
        <strain evidence="7">Snail1</strain>
        <tissue evidence="7">Muscle</tissue>
    </source>
</reference>
<evidence type="ECO:0000313" key="7">
    <source>
        <dbReference type="EMBL" id="KAK7100116.1"/>
    </source>
</evidence>
<dbReference type="GO" id="GO:0005634">
    <property type="term" value="C:nucleus"/>
    <property type="evidence" value="ECO:0007669"/>
    <property type="project" value="UniProtKB-SubCell"/>
</dbReference>
<feature type="compositionally biased region" description="Low complexity" evidence="5">
    <location>
        <begin position="306"/>
        <end position="368"/>
    </location>
</feature>
<comment type="caution">
    <text evidence="7">The sequence shown here is derived from an EMBL/GenBank/DDBJ whole genome shotgun (WGS) entry which is preliminary data.</text>
</comment>
<dbReference type="InterPro" id="IPR050140">
    <property type="entry name" value="SRY-related_HMG-box_TF-like"/>
</dbReference>
<dbReference type="AlphaFoldDB" id="A0AAN9B7N3"/>
<name>A0AAN9B7N3_9CAEN</name>
<dbReference type="SMART" id="SM00398">
    <property type="entry name" value="HMG"/>
    <property type="match status" value="1"/>
</dbReference>
<feature type="compositionally biased region" description="Low complexity" evidence="5">
    <location>
        <begin position="392"/>
        <end position="403"/>
    </location>
</feature>
<dbReference type="PANTHER" id="PTHR10270">
    <property type="entry name" value="SOX TRANSCRIPTION FACTOR"/>
    <property type="match status" value="1"/>
</dbReference>
<evidence type="ECO:0000259" key="6">
    <source>
        <dbReference type="PROSITE" id="PS50118"/>
    </source>
</evidence>
<dbReference type="CDD" id="cd22004">
    <property type="entry name" value="HMG-box_SOX"/>
    <property type="match status" value="1"/>
</dbReference>
<dbReference type="GO" id="GO:0030182">
    <property type="term" value="P:neuron differentiation"/>
    <property type="evidence" value="ECO:0007669"/>
    <property type="project" value="TreeGrafter"/>
</dbReference>
<dbReference type="GO" id="GO:0007420">
    <property type="term" value="P:brain development"/>
    <property type="evidence" value="ECO:0007669"/>
    <property type="project" value="TreeGrafter"/>
</dbReference>
<keyword evidence="8" id="KW-1185">Reference proteome</keyword>
<feature type="region of interest" description="Disordered" evidence="5">
    <location>
        <begin position="390"/>
        <end position="414"/>
    </location>
</feature>
<dbReference type="PROSITE" id="PS50118">
    <property type="entry name" value="HMG_BOX_2"/>
    <property type="match status" value="1"/>
</dbReference>
<keyword evidence="3 4" id="KW-0539">Nucleus</keyword>
<evidence type="ECO:0000256" key="5">
    <source>
        <dbReference type="SAM" id="MobiDB-lite"/>
    </source>
</evidence>
<comment type="subcellular location">
    <subcellularLocation>
        <location evidence="1">Nucleus</location>
    </subcellularLocation>
</comment>
<feature type="region of interest" description="Disordered" evidence="5">
    <location>
        <begin position="429"/>
        <end position="452"/>
    </location>
</feature>
<dbReference type="Pfam" id="PF00505">
    <property type="entry name" value="HMG_box"/>
    <property type="match status" value="1"/>
</dbReference>
<accession>A0AAN9B7N3</accession>
<evidence type="ECO:0000256" key="1">
    <source>
        <dbReference type="ARBA" id="ARBA00004123"/>
    </source>
</evidence>
<dbReference type="InterPro" id="IPR009071">
    <property type="entry name" value="HMG_box_dom"/>
</dbReference>
<evidence type="ECO:0000256" key="2">
    <source>
        <dbReference type="ARBA" id="ARBA00023125"/>
    </source>
</evidence>
<protein>
    <recommendedName>
        <fullName evidence="6">HMG box domain-containing protein</fullName>
    </recommendedName>
</protein>
<proteinExistence type="predicted"/>
<feature type="region of interest" description="Disordered" evidence="5">
    <location>
        <begin position="74"/>
        <end position="102"/>
    </location>
</feature>
<dbReference type="InterPro" id="IPR036910">
    <property type="entry name" value="HMG_box_dom_sf"/>
</dbReference>
<sequence length="699" mass="73759">MDTYTNSPHYMSQASCDSPYNSSDLTSPSPPPYNLSSDDAMSPATLKDFYGQSNFVPMQHSTGGDVFSFRFEADSPASTSSSTSSSSQISVSSQRGGGADHNMVSYTPLSPSSQATGDILSIYSPLSPESVAVSVPAPVSPNVATPARCMRSDSPVFNHTVLINTQMRQRGGIVLPSMTVDPTCTSTPYSDATKPKKPAKEGRVKRPMNPFMIWSQQQRREITAERPDMHNADISKHLGTVWKQLDDSVKAPFIEEAKRLRELHAREFPDYKYKPRKNKNKLQAPAKPVKTESGRISKPKIRDGHSASSSSSSSSSSSKKTAASAKNTRAGGSSNNNSSNSGRSSKTGNSRRGNSTTNASSSKCSSQAVSDKVNNSLVCMLQGAASSQSRLQSQGGVSESGASSGAGGAGQGNRKQFNHLVIDDDFRKGVRKSQQVPSSMEVTPPADDGDAAMHVQLPSPTLISATTTASSTANTFCFNPAYRPDLYGTPTPSPEDTTLPLSKSKVITLTQARSKAATLTSTAVKRGAKAPAKVESQPNSFCFAVVPSDGSNTQLSLTPTKPGAASSTSNLILSVKTQGASLGISTSLTNSASSSASASLEFASSLSSSSTAALEDIEDLHDIDTSDMQSLLQHEDLEAMGLFSTNEPFADDFSLTDLLMDSSPADISDADIQNVPDSPPENMFADGPLVETACSSFVF</sequence>
<feature type="DNA-binding region" description="HMG box" evidence="4">
    <location>
        <begin position="204"/>
        <end position="272"/>
    </location>
</feature>
<organism evidence="7 8">
    <name type="scientific">Littorina saxatilis</name>
    <dbReference type="NCBI Taxonomy" id="31220"/>
    <lineage>
        <taxon>Eukaryota</taxon>
        <taxon>Metazoa</taxon>
        <taxon>Spiralia</taxon>
        <taxon>Lophotrochozoa</taxon>
        <taxon>Mollusca</taxon>
        <taxon>Gastropoda</taxon>
        <taxon>Caenogastropoda</taxon>
        <taxon>Littorinimorpha</taxon>
        <taxon>Littorinoidea</taxon>
        <taxon>Littorinidae</taxon>
        <taxon>Littorina</taxon>
    </lineage>
</organism>
<evidence type="ECO:0000256" key="4">
    <source>
        <dbReference type="PROSITE-ProRule" id="PRU00267"/>
    </source>
</evidence>
<feature type="domain" description="HMG box" evidence="6">
    <location>
        <begin position="204"/>
        <end position="272"/>
    </location>
</feature>
<dbReference type="EMBL" id="JBAMIC010000011">
    <property type="protein sequence ID" value="KAK7100116.1"/>
    <property type="molecule type" value="Genomic_DNA"/>
</dbReference>
<dbReference type="Gene3D" id="1.10.30.10">
    <property type="entry name" value="High mobility group box domain"/>
    <property type="match status" value="1"/>
</dbReference>
<feature type="compositionally biased region" description="Basic and acidic residues" evidence="5">
    <location>
        <begin position="289"/>
        <end position="305"/>
    </location>
</feature>
<feature type="region of interest" description="Disordered" evidence="5">
    <location>
        <begin position="271"/>
        <end position="368"/>
    </location>
</feature>
<feature type="compositionally biased region" description="Polar residues" evidence="5">
    <location>
        <begin position="1"/>
        <end position="27"/>
    </location>
</feature>
<evidence type="ECO:0000313" key="8">
    <source>
        <dbReference type="Proteomes" id="UP001374579"/>
    </source>
</evidence>
<dbReference type="GO" id="GO:0000978">
    <property type="term" value="F:RNA polymerase II cis-regulatory region sequence-specific DNA binding"/>
    <property type="evidence" value="ECO:0007669"/>
    <property type="project" value="TreeGrafter"/>
</dbReference>
<feature type="compositionally biased region" description="Polar residues" evidence="5">
    <location>
        <begin position="432"/>
        <end position="441"/>
    </location>
</feature>
<dbReference type="PANTHER" id="PTHR10270:SF324">
    <property type="entry name" value="SOX DOMAIN-CONTAINING PROTEIN DICHAETE-RELATED"/>
    <property type="match status" value="1"/>
</dbReference>
<dbReference type="SUPFAM" id="SSF47095">
    <property type="entry name" value="HMG-box"/>
    <property type="match status" value="1"/>
</dbReference>
<feature type="region of interest" description="Disordered" evidence="5">
    <location>
        <begin position="1"/>
        <end position="42"/>
    </location>
</feature>
<gene>
    <name evidence="7" type="ORF">V1264_023112</name>
</gene>
<dbReference type="Proteomes" id="UP001374579">
    <property type="component" value="Unassembled WGS sequence"/>
</dbReference>
<dbReference type="FunFam" id="1.10.30.10:FF:000002">
    <property type="entry name" value="transcription factor Sox-2"/>
    <property type="match status" value="1"/>
</dbReference>